<feature type="compositionally biased region" description="Basic and acidic residues" evidence="1">
    <location>
        <begin position="92"/>
        <end position="108"/>
    </location>
</feature>
<accession>A0A0E3SAA1</accession>
<dbReference type="Proteomes" id="UP000033101">
    <property type="component" value="Chromosome"/>
</dbReference>
<evidence type="ECO:0000256" key="1">
    <source>
        <dbReference type="SAM" id="MobiDB-lite"/>
    </source>
</evidence>
<reference evidence="2 3" key="1">
    <citation type="submission" date="2014-07" db="EMBL/GenBank/DDBJ databases">
        <title>Methanogenic archaea and the global carbon cycle.</title>
        <authorList>
            <person name="Henriksen J.R."/>
            <person name="Luke J."/>
            <person name="Reinhart S."/>
            <person name="Benedict M.N."/>
            <person name="Youngblut N.D."/>
            <person name="Metcalf M.E."/>
            <person name="Whitaker R.J."/>
            <person name="Metcalf W.W."/>
        </authorList>
    </citation>
    <scope>NUCLEOTIDE SEQUENCE [LARGE SCALE GENOMIC DNA]</scope>
    <source>
        <strain evidence="2 3">HB-1</strain>
    </source>
</reference>
<name>A0A0E3SAA1_9EURY</name>
<proteinExistence type="predicted"/>
<dbReference type="AlphaFoldDB" id="A0A0E3SAA1"/>
<feature type="region of interest" description="Disordered" evidence="1">
    <location>
        <begin position="88"/>
        <end position="108"/>
    </location>
</feature>
<gene>
    <name evidence="2" type="ORF">MSHOH_1208</name>
</gene>
<evidence type="ECO:0000313" key="3">
    <source>
        <dbReference type="Proteomes" id="UP000033101"/>
    </source>
</evidence>
<organism evidence="2 3">
    <name type="scientific">Methanosarcina horonobensis HB-1 = JCM 15518</name>
    <dbReference type="NCBI Taxonomy" id="1434110"/>
    <lineage>
        <taxon>Archaea</taxon>
        <taxon>Methanobacteriati</taxon>
        <taxon>Methanobacteriota</taxon>
        <taxon>Stenosarchaea group</taxon>
        <taxon>Methanomicrobia</taxon>
        <taxon>Methanosarcinales</taxon>
        <taxon>Methanosarcinaceae</taxon>
        <taxon>Methanosarcina</taxon>
    </lineage>
</organism>
<dbReference type="HOGENOM" id="CLU_110999_0_0_2"/>
<dbReference type="PATRIC" id="fig|1434110.4.peg.1498"/>
<evidence type="ECO:0000313" key="2">
    <source>
        <dbReference type="EMBL" id="AKB77691.1"/>
    </source>
</evidence>
<dbReference type="KEGG" id="mhor:MSHOH_1208"/>
<sequence length="241" mass="27631">MCFPGFRPEDKLSLINPNLDIKAEKMAEKLNLKLMQLLDGRQLSISGLTRELKAEGIEEHRLVLTGYLRALRDLELLEESEVPPSKIYALSEKSKEPLPEKGRDLKSADSSEPEDIYLIFRTQLLKIDLDFRIPVGVYVISRLFERPCFRRELKLVGITQKHLDQYMEKPGIVCEAPDSHLRKSRADITKIEIPSDDPAYEIRENREEITRLANDVLAGMIKHRIDLEGLVAKSKQTTLLP</sequence>
<keyword evidence="3" id="KW-1185">Reference proteome</keyword>
<protein>
    <submittedName>
        <fullName evidence="2">Uncharacterized protein</fullName>
    </submittedName>
</protein>
<dbReference type="EMBL" id="CP009516">
    <property type="protein sequence ID" value="AKB77691.1"/>
    <property type="molecule type" value="Genomic_DNA"/>
</dbReference>